<reference evidence="2 3" key="1">
    <citation type="submission" date="2015-10" db="EMBL/GenBank/DDBJ databases">
        <title>A novel member of the family Ruminococcaceae isolated from human faeces.</title>
        <authorList>
            <person name="Shkoporov A.N."/>
            <person name="Chaplin A.V."/>
            <person name="Motuzova O.V."/>
            <person name="Kafarskaia L.I."/>
            <person name="Efimov B.A."/>
        </authorList>
    </citation>
    <scope>NUCLEOTIDE SEQUENCE [LARGE SCALE GENOMIC DNA]</scope>
    <source>
        <strain evidence="2 3">668</strain>
    </source>
</reference>
<evidence type="ECO:0008006" key="4">
    <source>
        <dbReference type="Google" id="ProtNLM"/>
    </source>
</evidence>
<dbReference type="AlphaFoldDB" id="A0A0W7TL06"/>
<sequence length="294" mass="32258">MLEGGFILLHRSILRWEWYGDLNTARLFIHLLLTVNYEPQRWQGIAVERGQRVASLAKLADETGLTVKQVRTALEHLKRTGEVTHKATSKYGLFTVNHYDRYQPRGEPEGTRPGMENGIQGAGGGQAKGSNGRKNKKAEKESEVRTAAPGEKRAGGEMQAERTRGAGGTGTEPAGGAVRPERACGTDAGAGTAAAKRPARADKAKFGEFENVLLDGREHGKLVDSLGDTGASEYIERLSVYLAQTGRCYKSHYAAILNWWRRDGMPVRRSPAPRMLKPDVGREITPDMTAEELF</sequence>
<organism evidence="2 3">
    <name type="scientific">Ruthenibacterium lactatiformans</name>
    <dbReference type="NCBI Taxonomy" id="1550024"/>
    <lineage>
        <taxon>Bacteria</taxon>
        <taxon>Bacillati</taxon>
        <taxon>Bacillota</taxon>
        <taxon>Clostridia</taxon>
        <taxon>Eubacteriales</taxon>
        <taxon>Oscillospiraceae</taxon>
        <taxon>Ruthenibacterium</taxon>
    </lineage>
</organism>
<dbReference type="EMBL" id="LMUA01000073">
    <property type="protein sequence ID" value="KUE74535.1"/>
    <property type="molecule type" value="Genomic_DNA"/>
</dbReference>
<proteinExistence type="predicted"/>
<protein>
    <recommendedName>
        <fullName evidence="4">DnaD domain protein</fullName>
    </recommendedName>
</protein>
<name>A0A0W7TL06_9FIRM</name>
<feature type="compositionally biased region" description="Basic and acidic residues" evidence="1">
    <location>
        <begin position="101"/>
        <end position="110"/>
    </location>
</feature>
<accession>A0A0W7TL06</accession>
<evidence type="ECO:0000313" key="3">
    <source>
        <dbReference type="Proteomes" id="UP000053433"/>
    </source>
</evidence>
<gene>
    <name evidence="2" type="ORF">ASJ35_18770</name>
</gene>
<dbReference type="RefSeq" id="WP_058724072.1">
    <property type="nucleotide sequence ID" value="NZ_LMUA01000073.1"/>
</dbReference>
<feature type="compositionally biased region" description="Basic and acidic residues" evidence="1">
    <location>
        <begin position="138"/>
        <end position="164"/>
    </location>
</feature>
<evidence type="ECO:0000256" key="1">
    <source>
        <dbReference type="SAM" id="MobiDB-lite"/>
    </source>
</evidence>
<feature type="region of interest" description="Disordered" evidence="1">
    <location>
        <begin position="101"/>
        <end position="179"/>
    </location>
</feature>
<evidence type="ECO:0000313" key="2">
    <source>
        <dbReference type="EMBL" id="KUE74535.1"/>
    </source>
</evidence>
<comment type="caution">
    <text evidence="2">The sequence shown here is derived from an EMBL/GenBank/DDBJ whole genome shotgun (WGS) entry which is preliminary data.</text>
</comment>
<dbReference type="Proteomes" id="UP000053433">
    <property type="component" value="Unassembled WGS sequence"/>
</dbReference>